<comment type="caution">
    <text evidence="7">The sequence shown here is derived from an EMBL/GenBank/DDBJ whole genome shotgun (WGS) entry which is preliminary data.</text>
</comment>
<organism evidence="7 8">
    <name type="scientific">Methylomonas koyamae</name>
    <dbReference type="NCBI Taxonomy" id="702114"/>
    <lineage>
        <taxon>Bacteria</taxon>
        <taxon>Pseudomonadati</taxon>
        <taxon>Pseudomonadota</taxon>
        <taxon>Gammaproteobacteria</taxon>
        <taxon>Methylococcales</taxon>
        <taxon>Methylococcaceae</taxon>
        <taxon>Methylomonas</taxon>
    </lineage>
</organism>
<evidence type="ECO:0000313" key="8">
    <source>
        <dbReference type="Proteomes" id="UP000077734"/>
    </source>
</evidence>
<evidence type="ECO:0000256" key="6">
    <source>
        <dbReference type="SAM" id="Phobius"/>
    </source>
</evidence>
<name>A0AA91D8E4_9GAMM</name>
<proteinExistence type="predicted"/>
<comment type="subcellular location">
    <subcellularLocation>
        <location evidence="1">Cell membrane</location>
        <topology evidence="1">Multi-pass membrane protein</topology>
    </subcellularLocation>
</comment>
<keyword evidence="8" id="KW-1185">Reference proteome</keyword>
<keyword evidence="5 6" id="KW-0472">Membrane</keyword>
<reference evidence="7 8" key="1">
    <citation type="submission" date="2016-03" db="EMBL/GenBank/DDBJ databases">
        <authorList>
            <person name="Heylen K."/>
            <person name="De Vos P."/>
            <person name="Vekeman B."/>
        </authorList>
    </citation>
    <scope>NUCLEOTIDE SEQUENCE [LARGE SCALE GENOMIC DNA]</scope>
    <source>
        <strain evidence="7 8">R-49807</strain>
    </source>
</reference>
<evidence type="ECO:0000256" key="5">
    <source>
        <dbReference type="ARBA" id="ARBA00023136"/>
    </source>
</evidence>
<evidence type="ECO:0000256" key="2">
    <source>
        <dbReference type="ARBA" id="ARBA00022475"/>
    </source>
</evidence>
<accession>A0AA91D8E4</accession>
<dbReference type="InterPro" id="IPR020948">
    <property type="entry name" value="P_starv_induced_PsiE-like"/>
</dbReference>
<evidence type="ECO:0008006" key="9">
    <source>
        <dbReference type="Google" id="ProtNLM"/>
    </source>
</evidence>
<gene>
    <name evidence="7" type="ORF">A1356_20455</name>
</gene>
<keyword evidence="3 6" id="KW-0812">Transmembrane</keyword>
<feature type="transmembrane region" description="Helical" evidence="6">
    <location>
        <begin position="70"/>
        <end position="89"/>
    </location>
</feature>
<dbReference type="AlphaFoldDB" id="A0AA91D8E4"/>
<dbReference type="Proteomes" id="UP000077734">
    <property type="component" value="Unassembled WGS sequence"/>
</dbReference>
<sequence length="159" mass="17728">MPDGADARSSRPAAWPHEEWKLLSFYEKFEQCVALVLVALISLVIVSALYRLALKVLATLLEAADPTDPGVFQALFGMIMTLLIAMEFKHSILRVVARRDNIIQVKTVILIAILAISRKFIVLDTKHLVAADIAALSGALLALGCVYWLMRERDDRVQR</sequence>
<feature type="transmembrane region" description="Helical" evidence="6">
    <location>
        <begin position="101"/>
        <end position="121"/>
    </location>
</feature>
<protein>
    <recommendedName>
        <fullName evidence="9">Diguanylate cyclase</fullName>
    </recommendedName>
</protein>
<keyword evidence="4 6" id="KW-1133">Transmembrane helix</keyword>
<evidence type="ECO:0000256" key="4">
    <source>
        <dbReference type="ARBA" id="ARBA00022989"/>
    </source>
</evidence>
<feature type="transmembrane region" description="Helical" evidence="6">
    <location>
        <begin position="127"/>
        <end position="150"/>
    </location>
</feature>
<evidence type="ECO:0000313" key="7">
    <source>
        <dbReference type="EMBL" id="OAI21641.1"/>
    </source>
</evidence>
<evidence type="ECO:0000256" key="1">
    <source>
        <dbReference type="ARBA" id="ARBA00004651"/>
    </source>
</evidence>
<evidence type="ECO:0000256" key="3">
    <source>
        <dbReference type="ARBA" id="ARBA00022692"/>
    </source>
</evidence>
<keyword evidence="2" id="KW-1003">Cell membrane</keyword>
<dbReference type="EMBL" id="LUUL01000137">
    <property type="protein sequence ID" value="OAI21641.1"/>
    <property type="molecule type" value="Genomic_DNA"/>
</dbReference>
<dbReference type="Pfam" id="PF06146">
    <property type="entry name" value="PsiE"/>
    <property type="match status" value="1"/>
</dbReference>
<feature type="transmembrane region" description="Helical" evidence="6">
    <location>
        <begin position="32"/>
        <end position="50"/>
    </location>
</feature>
<dbReference type="GO" id="GO:0005886">
    <property type="term" value="C:plasma membrane"/>
    <property type="evidence" value="ECO:0007669"/>
    <property type="project" value="UniProtKB-SubCell"/>
</dbReference>